<gene>
    <name evidence="3" type="ORF">KFS80_24035</name>
</gene>
<dbReference type="Gene3D" id="1.10.720.30">
    <property type="entry name" value="SAP domain"/>
    <property type="match status" value="1"/>
</dbReference>
<keyword evidence="4" id="KW-1185">Reference proteome</keyword>
<name>A0ABS5N570_9PSED</name>
<dbReference type="RefSeq" id="WP_212546191.1">
    <property type="nucleotide sequence ID" value="NZ_JAGYHF010000014.1"/>
</dbReference>
<dbReference type="Proteomes" id="UP000676035">
    <property type="component" value="Unassembled WGS sequence"/>
</dbReference>
<proteinExistence type="predicted"/>
<dbReference type="InterPro" id="IPR036361">
    <property type="entry name" value="SAP_dom_sf"/>
</dbReference>
<feature type="region of interest" description="Disordered" evidence="2">
    <location>
        <begin position="1"/>
        <end position="61"/>
    </location>
</feature>
<evidence type="ECO:0008006" key="5">
    <source>
        <dbReference type="Google" id="ProtNLM"/>
    </source>
</evidence>
<comment type="caution">
    <text evidence="3">The sequence shown here is derived from an EMBL/GenBank/DDBJ whole genome shotgun (WGS) entry which is preliminary data.</text>
</comment>
<evidence type="ECO:0000256" key="2">
    <source>
        <dbReference type="SAM" id="MobiDB-lite"/>
    </source>
</evidence>
<protein>
    <recommendedName>
        <fullName evidence="5">HeH/LEM domain-containing protein</fullName>
    </recommendedName>
</protein>
<sequence length="181" mass="19142">MTVKKDNHIDPNIKARWGFSGNEGEITVGPQTVGETGGVDHARSRTAEGGGRNSGGGAEPSREALQLDAVNALAAGLEAGVLNPVEGDGPAMRLYQTLSGIQSGMQRLVSDRDAAVSKSEELQKQVDDLLAQAEKNRLANATDPLDELTVVQIKEQLDAKGVTYKVNDSKPELLALLKANQ</sequence>
<feature type="compositionally biased region" description="Gly residues" evidence="2">
    <location>
        <begin position="48"/>
        <end position="58"/>
    </location>
</feature>
<evidence type="ECO:0000256" key="1">
    <source>
        <dbReference type="SAM" id="Coils"/>
    </source>
</evidence>
<dbReference type="EMBL" id="JAGYHF010000014">
    <property type="protein sequence ID" value="MBS4081366.1"/>
    <property type="molecule type" value="Genomic_DNA"/>
</dbReference>
<keyword evidence="1" id="KW-0175">Coiled coil</keyword>
<evidence type="ECO:0000313" key="3">
    <source>
        <dbReference type="EMBL" id="MBS4081366.1"/>
    </source>
</evidence>
<feature type="coiled-coil region" evidence="1">
    <location>
        <begin position="105"/>
        <end position="139"/>
    </location>
</feature>
<evidence type="ECO:0000313" key="4">
    <source>
        <dbReference type="Proteomes" id="UP000676035"/>
    </source>
</evidence>
<accession>A0ABS5N570</accession>
<feature type="compositionally biased region" description="Basic and acidic residues" evidence="2">
    <location>
        <begin position="1"/>
        <end position="13"/>
    </location>
</feature>
<organism evidence="3 4">
    <name type="scientific">Pseudomonas rustica</name>
    <dbReference type="NCBI Taxonomy" id="2827099"/>
    <lineage>
        <taxon>Bacteria</taxon>
        <taxon>Pseudomonadati</taxon>
        <taxon>Pseudomonadota</taxon>
        <taxon>Gammaproteobacteria</taxon>
        <taxon>Pseudomonadales</taxon>
        <taxon>Pseudomonadaceae</taxon>
        <taxon>Pseudomonas</taxon>
    </lineage>
</organism>
<reference evidence="3 4" key="1">
    <citation type="submission" date="2021-04" db="EMBL/GenBank/DDBJ databases">
        <title>Pseudomonas rustica sp. nov. isolated from raw milk.</title>
        <authorList>
            <person name="Fiedler G."/>
            <person name="Gieschler S."/>
            <person name="Kabisch J."/>
            <person name="Grimmler C."/>
            <person name="Brinks E."/>
            <person name="Wagner N."/>
            <person name="Hetzer B."/>
            <person name="Franz C.M.A.P."/>
            <person name="Boehnlein C."/>
        </authorList>
    </citation>
    <scope>NUCLEOTIDE SEQUENCE [LARGE SCALE GENOMIC DNA]</scope>
    <source>
        <strain evidence="3 4">MBT-4</strain>
    </source>
</reference>